<feature type="transmembrane region" description="Helical" evidence="1">
    <location>
        <begin position="12"/>
        <end position="32"/>
    </location>
</feature>
<dbReference type="Proteomes" id="UP000031668">
    <property type="component" value="Unassembled WGS sequence"/>
</dbReference>
<keyword evidence="1" id="KW-0812">Transmembrane</keyword>
<reference evidence="2 3" key="1">
    <citation type="journal article" date="2014" name="Genome Biol. Evol.">
        <title>The genome of the myxosporean Thelohanellus kitauei shows adaptations to nutrient acquisition within its fish host.</title>
        <authorList>
            <person name="Yang Y."/>
            <person name="Xiong J."/>
            <person name="Zhou Z."/>
            <person name="Huo F."/>
            <person name="Miao W."/>
            <person name="Ran C."/>
            <person name="Liu Y."/>
            <person name="Zhang J."/>
            <person name="Feng J."/>
            <person name="Wang M."/>
            <person name="Wang M."/>
            <person name="Wang L."/>
            <person name="Yao B."/>
        </authorList>
    </citation>
    <scope>NUCLEOTIDE SEQUENCE [LARGE SCALE GENOMIC DNA]</scope>
    <source>
        <strain evidence="2">Wuqing</strain>
    </source>
</reference>
<dbReference type="EMBL" id="JWZT01003926">
    <property type="protein sequence ID" value="KII65257.1"/>
    <property type="molecule type" value="Genomic_DNA"/>
</dbReference>
<sequence>MKIVPYDKIPEIKRRLFIFLVLTTVILEFYLISKFNRGLILCFISAQYFEIQILAEKRRIQSSDMWNCLCQLTVDGKYCETEVDTAYQTIILNLALNPNSRISHIFSMYNFRRKRNLDVSKNISSYSLSFR</sequence>
<name>A0A0C2MUA0_THEKT</name>
<keyword evidence="3" id="KW-1185">Reference proteome</keyword>
<keyword evidence="1" id="KW-1133">Transmembrane helix</keyword>
<proteinExistence type="predicted"/>
<accession>A0A0C2MUA0</accession>
<protein>
    <submittedName>
        <fullName evidence="2">Uncharacterized protein</fullName>
    </submittedName>
</protein>
<keyword evidence="1" id="KW-0472">Membrane</keyword>
<evidence type="ECO:0000256" key="1">
    <source>
        <dbReference type="SAM" id="Phobius"/>
    </source>
</evidence>
<evidence type="ECO:0000313" key="3">
    <source>
        <dbReference type="Proteomes" id="UP000031668"/>
    </source>
</evidence>
<organism evidence="2 3">
    <name type="scientific">Thelohanellus kitauei</name>
    <name type="common">Myxosporean</name>
    <dbReference type="NCBI Taxonomy" id="669202"/>
    <lineage>
        <taxon>Eukaryota</taxon>
        <taxon>Metazoa</taxon>
        <taxon>Cnidaria</taxon>
        <taxon>Myxozoa</taxon>
        <taxon>Myxosporea</taxon>
        <taxon>Bivalvulida</taxon>
        <taxon>Platysporina</taxon>
        <taxon>Myxobolidae</taxon>
        <taxon>Thelohanellus</taxon>
    </lineage>
</organism>
<comment type="caution">
    <text evidence="2">The sequence shown here is derived from an EMBL/GenBank/DDBJ whole genome shotgun (WGS) entry which is preliminary data.</text>
</comment>
<gene>
    <name evidence="2" type="ORF">RF11_01017</name>
</gene>
<dbReference type="AlphaFoldDB" id="A0A0C2MUA0"/>
<evidence type="ECO:0000313" key="2">
    <source>
        <dbReference type="EMBL" id="KII65257.1"/>
    </source>
</evidence>